<dbReference type="InterPro" id="IPR005358">
    <property type="entry name" value="Puta_zinc/iron-chelating_dom"/>
</dbReference>
<dbReference type="EMBL" id="NXFY01000015">
    <property type="protein sequence ID" value="PHO17590.1"/>
    <property type="molecule type" value="Genomic_DNA"/>
</dbReference>
<accession>A0A2G1DGM1</accession>
<keyword evidence="3" id="KW-1185">Reference proteome</keyword>
<evidence type="ECO:0000313" key="4">
    <source>
        <dbReference type="Proteomes" id="UP000262712"/>
    </source>
</evidence>
<gene>
    <name evidence="1" type="ORF">AMOL_0488</name>
    <name evidence="2" type="ORF">CPU12_09840</name>
</gene>
<evidence type="ECO:0000313" key="1">
    <source>
        <dbReference type="EMBL" id="AXX91504.1"/>
    </source>
</evidence>
<reference evidence="2 3" key="1">
    <citation type="submission" date="2017-09" db="EMBL/GenBank/DDBJ databases">
        <title>Arcobacter canalis sp. nov., a new species isolated from a water canal contaminated with urban sewage.</title>
        <authorList>
            <person name="Perez-Cataluna A."/>
            <person name="Salas-Masso N."/>
            <person name="Figueras M.J."/>
        </authorList>
    </citation>
    <scope>NUCLEOTIDE SEQUENCE [LARGE SCALE GENOMIC DNA]</scope>
    <source>
        <strain evidence="2 3">F98-3</strain>
    </source>
</reference>
<dbReference type="EMBL" id="CP032098">
    <property type="protein sequence ID" value="AXX91504.1"/>
    <property type="molecule type" value="Genomic_DNA"/>
</dbReference>
<dbReference type="Pfam" id="PF03692">
    <property type="entry name" value="CxxCxxCC"/>
    <property type="match status" value="1"/>
</dbReference>
<dbReference type="Proteomes" id="UP000221222">
    <property type="component" value="Unassembled WGS sequence"/>
</dbReference>
<dbReference type="AlphaFoldDB" id="A0A2G1DGM1"/>
<organism evidence="2 3">
    <name type="scientific">Malaciobacter molluscorum LMG 25693</name>
    <dbReference type="NCBI Taxonomy" id="870501"/>
    <lineage>
        <taxon>Bacteria</taxon>
        <taxon>Pseudomonadati</taxon>
        <taxon>Campylobacterota</taxon>
        <taxon>Epsilonproteobacteria</taxon>
        <taxon>Campylobacterales</taxon>
        <taxon>Arcobacteraceae</taxon>
        <taxon>Malaciobacter</taxon>
    </lineage>
</organism>
<proteinExistence type="predicted"/>
<sequence length="203" mass="24181">MIKLYMKTFEKIKSDTFYFNSCEGCEAKCCDGRFGSLFAQITLEDFEKVYEIFPILFIYGELNFLKPVILLTNGKSLCKYNKDFKCTIYEKRPSICKNYPLSAHLDNSIYIDKSCPALNSNNGLKIVEDGQIKNNFNNYDFHNYQEKYIKMHFYFDKFNKKNNLKPIIFLNNVQFYSFKNNLNDYYIELQIKSLKNIDTYYNI</sequence>
<dbReference type="Proteomes" id="UP000262712">
    <property type="component" value="Chromosome"/>
</dbReference>
<evidence type="ECO:0000313" key="2">
    <source>
        <dbReference type="EMBL" id="PHO17590.1"/>
    </source>
</evidence>
<name>A0A2G1DGM1_9BACT</name>
<dbReference type="KEGG" id="amol:AMOL_0488"/>
<reference evidence="1 4" key="2">
    <citation type="submission" date="2018-08" db="EMBL/GenBank/DDBJ databases">
        <title>Complete genome of the Arcobacter molluscorum type strain LMG 25693.</title>
        <authorList>
            <person name="Miller W.G."/>
            <person name="Yee E."/>
            <person name="Bono J.L."/>
        </authorList>
    </citation>
    <scope>NUCLEOTIDE SEQUENCE [LARGE SCALE GENOMIC DNA]</scope>
    <source>
        <strain evidence="1 4">CECT 7696</strain>
    </source>
</reference>
<protein>
    <submittedName>
        <fullName evidence="1">YkgJ family cysteine cluster protein</fullName>
    </submittedName>
    <submittedName>
        <fullName evidence="2">Zinc/iron-chelating domain-containing protein</fullName>
    </submittedName>
</protein>
<evidence type="ECO:0000313" key="3">
    <source>
        <dbReference type="Proteomes" id="UP000221222"/>
    </source>
</evidence>